<keyword evidence="3" id="KW-0804">Transcription</keyword>
<dbReference type="InterPro" id="IPR050204">
    <property type="entry name" value="AraC_XylS_family_regulators"/>
</dbReference>
<evidence type="ECO:0000259" key="4">
    <source>
        <dbReference type="PROSITE" id="PS01124"/>
    </source>
</evidence>
<dbReference type="InterPro" id="IPR032783">
    <property type="entry name" value="AraC_lig"/>
</dbReference>
<gene>
    <name evidence="5" type="ORF">FE251_04515</name>
</gene>
<evidence type="ECO:0000313" key="6">
    <source>
        <dbReference type="Proteomes" id="UP000313948"/>
    </source>
</evidence>
<evidence type="ECO:0000256" key="2">
    <source>
        <dbReference type="ARBA" id="ARBA00023125"/>
    </source>
</evidence>
<dbReference type="RefSeq" id="WP_139072057.1">
    <property type="nucleotide sequence ID" value="NZ_CP040899.1"/>
</dbReference>
<dbReference type="PROSITE" id="PS00041">
    <property type="entry name" value="HTH_ARAC_FAMILY_1"/>
    <property type="match status" value="1"/>
</dbReference>
<keyword evidence="6" id="KW-1185">Reference proteome</keyword>
<dbReference type="PANTHER" id="PTHR46796">
    <property type="entry name" value="HTH-TYPE TRANSCRIPTIONAL ACTIVATOR RHAS-RELATED"/>
    <property type="match status" value="1"/>
</dbReference>
<dbReference type="Pfam" id="PF12852">
    <property type="entry name" value="Cupin_6"/>
    <property type="match status" value="1"/>
</dbReference>
<dbReference type="Pfam" id="PF12833">
    <property type="entry name" value="HTH_18"/>
    <property type="match status" value="1"/>
</dbReference>
<dbReference type="Proteomes" id="UP000313948">
    <property type="component" value="Chromosome"/>
</dbReference>
<dbReference type="InterPro" id="IPR009057">
    <property type="entry name" value="Homeodomain-like_sf"/>
</dbReference>
<feature type="domain" description="HTH araC/xylS-type" evidence="4">
    <location>
        <begin position="211"/>
        <end position="309"/>
    </location>
</feature>
<protein>
    <submittedName>
        <fullName evidence="5">AraC family transcriptional regulator</fullName>
    </submittedName>
</protein>
<evidence type="ECO:0000313" key="5">
    <source>
        <dbReference type="EMBL" id="QDB78723.1"/>
    </source>
</evidence>
<dbReference type="Gene3D" id="1.10.10.60">
    <property type="entry name" value="Homeodomain-like"/>
    <property type="match status" value="1"/>
</dbReference>
<evidence type="ECO:0000256" key="1">
    <source>
        <dbReference type="ARBA" id="ARBA00023015"/>
    </source>
</evidence>
<dbReference type="PROSITE" id="PS01124">
    <property type="entry name" value="HTH_ARAC_FAMILY_2"/>
    <property type="match status" value="1"/>
</dbReference>
<proteinExistence type="predicted"/>
<sequence length="319" mass="34860">MKATPWQSADRLAQALHTVRMRGTFYCHAELTEPWALEMPAFPGTVSFHAITAGTCWLRVDGGEPEELHAGDLALVPHGRGHDLLSDPGVRGARRVDLLPQRYLTEHYSVLRHGGGGRPTRLVCGVVGFDEPAAKELLRALPPVLRTSEDEGVRETLRLMAGELSRPRPGGEAVATRLADILVVQAIRGWLDRDPGARQGWLRALDDERIGRVLEAVHADPGHPWSLELLARTAAMSRSSFAARFTALVGEAPMAYVTRWRMRLAHTRLTEDRTTVAALAAELGYRSEAAFSRAFTRMVGRTPGAVRRGSAQMNSAGSA</sequence>
<organism evidence="5 6">
    <name type="scientific">Georgenia wutianyii</name>
    <dbReference type="NCBI Taxonomy" id="2585135"/>
    <lineage>
        <taxon>Bacteria</taxon>
        <taxon>Bacillati</taxon>
        <taxon>Actinomycetota</taxon>
        <taxon>Actinomycetes</taxon>
        <taxon>Micrococcales</taxon>
        <taxon>Bogoriellaceae</taxon>
        <taxon>Georgenia</taxon>
    </lineage>
</organism>
<dbReference type="SMART" id="SM00342">
    <property type="entry name" value="HTH_ARAC"/>
    <property type="match status" value="1"/>
</dbReference>
<dbReference type="SUPFAM" id="SSF46689">
    <property type="entry name" value="Homeodomain-like"/>
    <property type="match status" value="2"/>
</dbReference>
<evidence type="ECO:0000256" key="3">
    <source>
        <dbReference type="ARBA" id="ARBA00023163"/>
    </source>
</evidence>
<accession>A0ABX5VKQ0</accession>
<dbReference type="EMBL" id="CP040899">
    <property type="protein sequence ID" value="QDB78723.1"/>
    <property type="molecule type" value="Genomic_DNA"/>
</dbReference>
<reference evidence="5 6" key="1">
    <citation type="submission" date="2019-05" db="EMBL/GenBank/DDBJ databases">
        <title>Georgenia *** sp. nov., and Georgenia *** sp. nov., isolated from the intestinal contents of plateau pika (Ochotona curzoniae) in the Qinghai-Tibet plateau of China.</title>
        <authorList>
            <person name="Tian Z."/>
        </authorList>
    </citation>
    <scope>NUCLEOTIDE SEQUENCE [LARGE SCALE GENOMIC DNA]</scope>
    <source>
        <strain evidence="5 6">Z294</strain>
    </source>
</reference>
<keyword evidence="1" id="KW-0805">Transcription regulation</keyword>
<keyword evidence="2" id="KW-0238">DNA-binding</keyword>
<dbReference type="InterPro" id="IPR018060">
    <property type="entry name" value="HTH_AraC"/>
</dbReference>
<dbReference type="InterPro" id="IPR018062">
    <property type="entry name" value="HTH_AraC-typ_CS"/>
</dbReference>
<dbReference type="PANTHER" id="PTHR46796:SF7">
    <property type="entry name" value="ARAC FAMILY TRANSCRIPTIONAL REGULATOR"/>
    <property type="match status" value="1"/>
</dbReference>
<name>A0ABX5VKQ0_9MICO</name>